<name>A0ABS4MC93_9LACO</name>
<protein>
    <submittedName>
        <fullName evidence="1">Uncharacterized protein</fullName>
    </submittedName>
</protein>
<sequence>MTLQFNNRFLMASNSSDLETKRMLFPMTDAKSLPLTQDVKGAGLFYHTGLMVPRPVYFPNMAEIDIPKVVKRLVQENSSSNKFIKENYWEEP</sequence>
<keyword evidence="2" id="KW-1185">Reference proteome</keyword>
<accession>A0ABS4MC93</accession>
<organism evidence="1 2">
    <name type="scientific">Lactobacillus colini</name>
    <dbReference type="NCBI Taxonomy" id="1819254"/>
    <lineage>
        <taxon>Bacteria</taxon>
        <taxon>Bacillati</taxon>
        <taxon>Bacillota</taxon>
        <taxon>Bacilli</taxon>
        <taxon>Lactobacillales</taxon>
        <taxon>Lactobacillaceae</taxon>
        <taxon>Lactobacillus</taxon>
    </lineage>
</organism>
<evidence type="ECO:0000313" key="1">
    <source>
        <dbReference type="EMBL" id="MBP2057306.1"/>
    </source>
</evidence>
<dbReference type="Proteomes" id="UP001519292">
    <property type="component" value="Unassembled WGS sequence"/>
</dbReference>
<comment type="caution">
    <text evidence="1">The sequence shown here is derived from an EMBL/GenBank/DDBJ whole genome shotgun (WGS) entry which is preliminary data.</text>
</comment>
<dbReference type="RefSeq" id="WP_209686005.1">
    <property type="nucleotide sequence ID" value="NZ_JAGGLU010000002.1"/>
</dbReference>
<dbReference type="EMBL" id="JAGGLU010000002">
    <property type="protein sequence ID" value="MBP2057306.1"/>
    <property type="molecule type" value="Genomic_DNA"/>
</dbReference>
<reference evidence="1 2" key="1">
    <citation type="submission" date="2021-03" db="EMBL/GenBank/DDBJ databases">
        <title>Genomic Encyclopedia of Type Strains, Phase IV (KMG-IV): sequencing the most valuable type-strain genomes for metagenomic binning, comparative biology and taxonomic classification.</title>
        <authorList>
            <person name="Goeker M."/>
        </authorList>
    </citation>
    <scope>NUCLEOTIDE SEQUENCE [LARGE SCALE GENOMIC DNA]</scope>
    <source>
        <strain evidence="1 2">DSM 101872</strain>
    </source>
</reference>
<proteinExistence type="predicted"/>
<evidence type="ECO:0000313" key="2">
    <source>
        <dbReference type="Proteomes" id="UP001519292"/>
    </source>
</evidence>
<gene>
    <name evidence="1" type="ORF">J2Z60_000470</name>
</gene>